<dbReference type="Pfam" id="PF10502">
    <property type="entry name" value="Peptidase_S26"/>
    <property type="match status" value="1"/>
</dbReference>
<gene>
    <name evidence="14" type="primary">lepB</name>
    <name evidence="14" type="ORF">NLO413_0278</name>
</gene>
<dbReference type="PATRIC" id="fig|1359163.3.peg.268"/>
<evidence type="ECO:0000256" key="6">
    <source>
        <dbReference type="ARBA" id="ARBA00022670"/>
    </source>
</evidence>
<organism evidence="14 15">
    <name type="scientific">Candidatus Neoehrlichia procyonis str. RAC413</name>
    <dbReference type="NCBI Taxonomy" id="1359163"/>
    <lineage>
        <taxon>Bacteria</taxon>
        <taxon>Pseudomonadati</taxon>
        <taxon>Pseudomonadota</taxon>
        <taxon>Alphaproteobacteria</taxon>
        <taxon>Rickettsiales</taxon>
        <taxon>Anaplasmataceae</taxon>
        <taxon>Candidatus Neoehrlichia</taxon>
    </lineage>
</organism>
<name>A0A0F3NMH1_9RICK</name>
<comment type="catalytic activity">
    <reaction evidence="1 11">
        <text>Cleavage of hydrophobic, N-terminal signal or leader sequences from secreted and periplasmic proteins.</text>
        <dbReference type="EC" id="3.4.21.89"/>
    </reaction>
</comment>
<dbReference type="PROSITE" id="PS00761">
    <property type="entry name" value="SPASE_I_3"/>
    <property type="match status" value="1"/>
</dbReference>
<dbReference type="EC" id="3.4.21.89" evidence="4 11"/>
<dbReference type="PRINTS" id="PR00727">
    <property type="entry name" value="LEADERPTASE"/>
</dbReference>
<dbReference type="RefSeq" id="WP_045808738.1">
    <property type="nucleotide sequence ID" value="NZ_LANX01000001.1"/>
</dbReference>
<dbReference type="GO" id="GO:0004252">
    <property type="term" value="F:serine-type endopeptidase activity"/>
    <property type="evidence" value="ECO:0007669"/>
    <property type="project" value="InterPro"/>
</dbReference>
<protein>
    <recommendedName>
        <fullName evidence="5 11">Signal peptidase I</fullName>
        <ecNumber evidence="4 11">3.4.21.89</ecNumber>
    </recommendedName>
</protein>
<evidence type="ECO:0000256" key="8">
    <source>
        <dbReference type="ARBA" id="ARBA00022801"/>
    </source>
</evidence>
<evidence type="ECO:0000256" key="5">
    <source>
        <dbReference type="ARBA" id="ARBA00019232"/>
    </source>
</evidence>
<evidence type="ECO:0000313" key="15">
    <source>
        <dbReference type="Proteomes" id="UP000033562"/>
    </source>
</evidence>
<evidence type="ECO:0000256" key="11">
    <source>
        <dbReference type="RuleBase" id="RU003993"/>
    </source>
</evidence>
<dbReference type="GO" id="GO:0006465">
    <property type="term" value="P:signal peptide processing"/>
    <property type="evidence" value="ECO:0007669"/>
    <property type="project" value="InterPro"/>
</dbReference>
<dbReference type="PANTHER" id="PTHR43390:SF1">
    <property type="entry name" value="CHLOROPLAST PROCESSING PEPTIDASE"/>
    <property type="match status" value="1"/>
</dbReference>
<dbReference type="GO" id="GO:0009003">
    <property type="term" value="F:signal peptidase activity"/>
    <property type="evidence" value="ECO:0007669"/>
    <property type="project" value="UniProtKB-EC"/>
</dbReference>
<evidence type="ECO:0000313" key="14">
    <source>
        <dbReference type="EMBL" id="KJV68907.1"/>
    </source>
</evidence>
<feature type="active site" evidence="10">
    <location>
        <position position="100"/>
    </location>
</feature>
<evidence type="ECO:0000256" key="4">
    <source>
        <dbReference type="ARBA" id="ARBA00013208"/>
    </source>
</evidence>
<evidence type="ECO:0000256" key="9">
    <source>
        <dbReference type="ARBA" id="ARBA00022989"/>
    </source>
</evidence>
<feature type="domain" description="Peptidase S26" evidence="13">
    <location>
        <begin position="9"/>
        <end position="213"/>
    </location>
</feature>
<keyword evidence="7" id="KW-0812">Transmembrane</keyword>
<dbReference type="EMBL" id="LANX01000001">
    <property type="protein sequence ID" value="KJV68907.1"/>
    <property type="molecule type" value="Genomic_DNA"/>
</dbReference>
<dbReference type="PROSITE" id="PS00501">
    <property type="entry name" value="SPASE_I_1"/>
    <property type="match status" value="1"/>
</dbReference>
<dbReference type="OrthoDB" id="9815782at2"/>
<dbReference type="PANTHER" id="PTHR43390">
    <property type="entry name" value="SIGNAL PEPTIDASE I"/>
    <property type="match status" value="1"/>
</dbReference>
<feature type="active site" evidence="10">
    <location>
        <position position="39"/>
    </location>
</feature>
<dbReference type="InterPro" id="IPR019756">
    <property type="entry name" value="Pept_S26A_signal_pept_1_Ser-AS"/>
</dbReference>
<dbReference type="Proteomes" id="UP000033562">
    <property type="component" value="Unassembled WGS sequence"/>
</dbReference>
<dbReference type="SUPFAM" id="SSF51306">
    <property type="entry name" value="LexA/Signal peptidase"/>
    <property type="match status" value="1"/>
</dbReference>
<dbReference type="STRING" id="1359163.NLO413_0278"/>
<dbReference type="InterPro" id="IPR019758">
    <property type="entry name" value="Pept_S26A_signal_pept_1_CS"/>
</dbReference>
<evidence type="ECO:0000256" key="10">
    <source>
        <dbReference type="PIRSR" id="PIRSR600223-1"/>
    </source>
</evidence>
<keyword evidence="8 11" id="KW-0378">Hydrolase</keyword>
<dbReference type="CDD" id="cd06530">
    <property type="entry name" value="S26_SPase_I"/>
    <property type="match status" value="1"/>
</dbReference>
<dbReference type="InterPro" id="IPR036286">
    <property type="entry name" value="LexA/Signal_pep-like_sf"/>
</dbReference>
<keyword evidence="6 11" id="KW-0645">Protease</keyword>
<comment type="subcellular location">
    <subcellularLocation>
        <location evidence="2">Cell membrane</location>
        <topology evidence="2">Single-pass membrane protein</topology>
    </subcellularLocation>
    <subcellularLocation>
        <location evidence="12">Membrane</location>
        <topology evidence="12">Single-pass type II membrane protein</topology>
    </subcellularLocation>
</comment>
<evidence type="ECO:0000256" key="1">
    <source>
        <dbReference type="ARBA" id="ARBA00000677"/>
    </source>
</evidence>
<reference evidence="14 15" key="1">
    <citation type="submission" date="2015-02" db="EMBL/GenBank/DDBJ databases">
        <title>Genome Sequencing of Rickettsiales.</title>
        <authorList>
            <person name="Daugherty S.C."/>
            <person name="Su Q."/>
            <person name="Abolude K."/>
            <person name="Beier-Sexton M."/>
            <person name="Carlyon J.A."/>
            <person name="Carter R."/>
            <person name="Day N.P."/>
            <person name="Dumler S.J."/>
            <person name="Dyachenko V."/>
            <person name="Godinez A."/>
            <person name="Kurtti T.J."/>
            <person name="Lichay M."/>
            <person name="Mullins K.E."/>
            <person name="Ott S."/>
            <person name="Pappas-Brown V."/>
            <person name="Paris D.H."/>
            <person name="Patel P."/>
            <person name="Richards A.L."/>
            <person name="Sadzewicz L."/>
            <person name="Sears K."/>
            <person name="Seidman D."/>
            <person name="Sengamalay N."/>
            <person name="Stenos J."/>
            <person name="Tallon L.J."/>
            <person name="Vincent G."/>
            <person name="Fraser C.M."/>
            <person name="Munderloh U."/>
            <person name="Dunning-Hotopp J.C."/>
        </authorList>
    </citation>
    <scope>NUCLEOTIDE SEQUENCE [LARGE SCALE GENOMIC DNA]</scope>
    <source>
        <strain evidence="14 15">RAC413</strain>
    </source>
</reference>
<dbReference type="InterPro" id="IPR000223">
    <property type="entry name" value="Pept_S26A_signal_pept_1"/>
</dbReference>
<sequence length="239" mass="27357">MAKKDFSILKFISTLFFALLIALIFRSLAFEPFHIPSGSMKSTLLEGDYIFVSKYSYGYSKYSFPFSLPIFDGRIAYNAPKAGDVIVFRNPYKTGINFIKRVIGLPGDKIQITNGRLYINDSEMHYKAISDFIDDSDDNKAISRYVETLYNGKTYEILDEVKNSSLDNTPVYTVPQGHVFVLGDNRDNSRDSRFITEVGYIPIENIVGKALIVALSFKKSDYSWLPFTIRKERIFHLIK</sequence>
<keyword evidence="9" id="KW-1133">Transmembrane helix</keyword>
<keyword evidence="9" id="KW-0472">Membrane</keyword>
<dbReference type="GO" id="GO:0005886">
    <property type="term" value="C:plasma membrane"/>
    <property type="evidence" value="ECO:0007669"/>
    <property type="project" value="UniProtKB-SubCell"/>
</dbReference>
<keyword evidence="15" id="KW-1185">Reference proteome</keyword>
<evidence type="ECO:0000256" key="12">
    <source>
        <dbReference type="RuleBase" id="RU362042"/>
    </source>
</evidence>
<comment type="similarity">
    <text evidence="3 12">Belongs to the peptidase S26 family.</text>
</comment>
<dbReference type="AlphaFoldDB" id="A0A0F3NMH1"/>
<comment type="caution">
    <text evidence="14">The sequence shown here is derived from an EMBL/GenBank/DDBJ whole genome shotgun (WGS) entry which is preliminary data.</text>
</comment>
<accession>A0A0F3NMH1</accession>
<evidence type="ECO:0000256" key="2">
    <source>
        <dbReference type="ARBA" id="ARBA00004162"/>
    </source>
</evidence>
<evidence type="ECO:0000259" key="13">
    <source>
        <dbReference type="Pfam" id="PF10502"/>
    </source>
</evidence>
<dbReference type="Gene3D" id="2.10.109.10">
    <property type="entry name" value="Umud Fragment, subunit A"/>
    <property type="match status" value="1"/>
</dbReference>
<dbReference type="InterPro" id="IPR019757">
    <property type="entry name" value="Pept_S26A_signal_pept_1_Lys-AS"/>
</dbReference>
<proteinExistence type="inferred from homology"/>
<dbReference type="InterPro" id="IPR019533">
    <property type="entry name" value="Peptidase_S26"/>
</dbReference>
<evidence type="ECO:0000256" key="7">
    <source>
        <dbReference type="ARBA" id="ARBA00022692"/>
    </source>
</evidence>
<dbReference type="NCBIfam" id="TIGR02227">
    <property type="entry name" value="sigpep_I_bact"/>
    <property type="match status" value="1"/>
</dbReference>
<dbReference type="PROSITE" id="PS00760">
    <property type="entry name" value="SPASE_I_2"/>
    <property type="match status" value="1"/>
</dbReference>
<evidence type="ECO:0000256" key="3">
    <source>
        <dbReference type="ARBA" id="ARBA00009370"/>
    </source>
</evidence>